<name>A0A318SV44_9BURK</name>
<proteinExistence type="inferred from homology"/>
<feature type="domain" description="CzcB-like C-terminal circularly permuted SH3-like" evidence="5">
    <location>
        <begin position="324"/>
        <end position="383"/>
    </location>
</feature>
<keyword evidence="7" id="KW-1185">Reference proteome</keyword>
<keyword evidence="2" id="KW-0813">Transport</keyword>
<dbReference type="InterPro" id="IPR058649">
    <property type="entry name" value="CzcB_C"/>
</dbReference>
<feature type="domain" description="CzcB-like barrel-sandwich hybrid" evidence="4">
    <location>
        <begin position="91"/>
        <end position="238"/>
    </location>
</feature>
<dbReference type="RefSeq" id="WP_110466679.1">
    <property type="nucleotide sequence ID" value="NZ_JAMOFZ010000001.1"/>
</dbReference>
<evidence type="ECO:0000256" key="1">
    <source>
        <dbReference type="ARBA" id="ARBA00009477"/>
    </source>
</evidence>
<dbReference type="Pfam" id="PF25973">
    <property type="entry name" value="BSH_CzcB"/>
    <property type="match status" value="1"/>
</dbReference>
<protein>
    <submittedName>
        <fullName evidence="6">Cobalt-zinc-cadmium efflux system membrane fusion protein</fullName>
    </submittedName>
</protein>
<dbReference type="Pfam" id="PF25954">
    <property type="entry name" value="Beta-barrel_RND_2"/>
    <property type="match status" value="1"/>
</dbReference>
<sequence length="393" mass="41416">MQTFSSSFPRRPGMAAALALCTLLALQGCGKSNEAPAAPAAEAAPQDPMVVKVKPEMASNFKVEPLKKADIASVQEIPGRIEANQRLLSRIGASVTGRVTDVLVEPGDNVRAGQALARVASPELTQAQLAVLRANSNKSLAARAVERARQLIQADVIGSAELQRREAELAIATAELRAATDQLRLMGVSPNAIAQLRSQGTLSEATVVSAPRAGVVIERTVSQGQVAQPGDPMFTVADLSNVWVVGALPEQAASSVEVGQSVEIDVPALNGVPITGKIVYVGATVQPETRTVAIRTQVDNAQRSLKPQMLATMRISGAATPALALPVAAVVRENDRDHVFVKTGDNQYRLTPVELGAGNNGVRPLLQGPKEGEQIVTDGAFHLNNERKRAELE</sequence>
<feature type="domain" description="CusB-like beta-barrel" evidence="3">
    <location>
        <begin position="241"/>
        <end position="318"/>
    </location>
</feature>
<dbReference type="Gene3D" id="2.40.420.20">
    <property type="match status" value="1"/>
</dbReference>
<organism evidence="6 7">
    <name type="scientific">Xylophilus ampelinus</name>
    <dbReference type="NCBI Taxonomy" id="54067"/>
    <lineage>
        <taxon>Bacteria</taxon>
        <taxon>Pseudomonadati</taxon>
        <taxon>Pseudomonadota</taxon>
        <taxon>Betaproteobacteria</taxon>
        <taxon>Burkholderiales</taxon>
        <taxon>Xylophilus</taxon>
    </lineage>
</organism>
<dbReference type="Proteomes" id="UP000247540">
    <property type="component" value="Unassembled WGS sequence"/>
</dbReference>
<dbReference type="Pfam" id="PF25975">
    <property type="entry name" value="CzcB_C"/>
    <property type="match status" value="1"/>
</dbReference>
<dbReference type="Gene3D" id="2.40.30.170">
    <property type="match status" value="1"/>
</dbReference>
<dbReference type="FunFam" id="2.40.30.170:FF:000010">
    <property type="entry name" value="Efflux RND transporter periplasmic adaptor subunit"/>
    <property type="match status" value="1"/>
</dbReference>
<dbReference type="SUPFAM" id="SSF111369">
    <property type="entry name" value="HlyD-like secretion proteins"/>
    <property type="match status" value="1"/>
</dbReference>
<evidence type="ECO:0000259" key="5">
    <source>
        <dbReference type="Pfam" id="PF25975"/>
    </source>
</evidence>
<comment type="similarity">
    <text evidence="1">Belongs to the membrane fusion protein (MFP) (TC 8.A.1) family.</text>
</comment>
<dbReference type="GO" id="GO:0015679">
    <property type="term" value="P:plasma membrane copper ion transport"/>
    <property type="evidence" value="ECO:0007669"/>
    <property type="project" value="TreeGrafter"/>
</dbReference>
<dbReference type="PANTHER" id="PTHR30097">
    <property type="entry name" value="CATION EFFLUX SYSTEM PROTEIN CUSB"/>
    <property type="match status" value="1"/>
</dbReference>
<dbReference type="OrthoDB" id="9768185at2"/>
<dbReference type="AlphaFoldDB" id="A0A318SV44"/>
<dbReference type="GO" id="GO:0060003">
    <property type="term" value="P:copper ion export"/>
    <property type="evidence" value="ECO:0007669"/>
    <property type="project" value="TreeGrafter"/>
</dbReference>
<reference evidence="6 7" key="1">
    <citation type="submission" date="2018-06" db="EMBL/GenBank/DDBJ databases">
        <title>Genomic Encyclopedia of Type Strains, Phase III (KMG-III): the genomes of soil and plant-associated and newly described type strains.</title>
        <authorList>
            <person name="Whitman W."/>
        </authorList>
    </citation>
    <scope>NUCLEOTIDE SEQUENCE [LARGE SCALE GENOMIC DNA]</scope>
    <source>
        <strain evidence="6 7">CECT 7646</strain>
    </source>
</reference>
<dbReference type="GO" id="GO:0030313">
    <property type="term" value="C:cell envelope"/>
    <property type="evidence" value="ECO:0007669"/>
    <property type="project" value="TreeGrafter"/>
</dbReference>
<dbReference type="InterPro" id="IPR058792">
    <property type="entry name" value="Beta-barrel_RND_2"/>
</dbReference>
<evidence type="ECO:0000313" key="7">
    <source>
        <dbReference type="Proteomes" id="UP000247540"/>
    </source>
</evidence>
<evidence type="ECO:0000256" key="2">
    <source>
        <dbReference type="ARBA" id="ARBA00022448"/>
    </source>
</evidence>
<dbReference type="InterPro" id="IPR006143">
    <property type="entry name" value="RND_pump_MFP"/>
</dbReference>
<evidence type="ECO:0000259" key="4">
    <source>
        <dbReference type="Pfam" id="PF25973"/>
    </source>
</evidence>
<gene>
    <name evidence="6" type="ORF">DFQ15_12618</name>
</gene>
<dbReference type="GO" id="GO:0016020">
    <property type="term" value="C:membrane"/>
    <property type="evidence" value="ECO:0007669"/>
    <property type="project" value="InterPro"/>
</dbReference>
<dbReference type="InterPro" id="IPR051909">
    <property type="entry name" value="MFP_Cation_Efflux"/>
</dbReference>
<evidence type="ECO:0000313" key="6">
    <source>
        <dbReference type="EMBL" id="PYE74299.1"/>
    </source>
</evidence>
<accession>A0A318SV44</accession>
<evidence type="ECO:0000259" key="3">
    <source>
        <dbReference type="Pfam" id="PF25954"/>
    </source>
</evidence>
<dbReference type="InterPro" id="IPR058647">
    <property type="entry name" value="BSH_CzcB-like"/>
</dbReference>
<dbReference type="NCBIfam" id="TIGR01730">
    <property type="entry name" value="RND_mfp"/>
    <property type="match status" value="1"/>
</dbReference>
<dbReference type="GO" id="GO:0022857">
    <property type="term" value="F:transmembrane transporter activity"/>
    <property type="evidence" value="ECO:0007669"/>
    <property type="project" value="InterPro"/>
</dbReference>
<dbReference type="Gene3D" id="2.40.50.100">
    <property type="match status" value="1"/>
</dbReference>
<dbReference type="EMBL" id="QJTC01000026">
    <property type="protein sequence ID" value="PYE74299.1"/>
    <property type="molecule type" value="Genomic_DNA"/>
</dbReference>
<dbReference type="PANTHER" id="PTHR30097:SF4">
    <property type="entry name" value="SLR6042 PROTEIN"/>
    <property type="match status" value="1"/>
</dbReference>
<comment type="caution">
    <text evidence="6">The sequence shown here is derived from an EMBL/GenBank/DDBJ whole genome shotgun (WGS) entry which is preliminary data.</text>
</comment>